<dbReference type="Pfam" id="PF09084">
    <property type="entry name" value="NMT1"/>
    <property type="match status" value="1"/>
</dbReference>
<dbReference type="GO" id="GO:0042918">
    <property type="term" value="P:alkanesulfonate transmembrane transport"/>
    <property type="evidence" value="ECO:0007669"/>
    <property type="project" value="TreeGrafter"/>
</dbReference>
<dbReference type="PANTHER" id="PTHR30024">
    <property type="entry name" value="ALIPHATIC SULFONATES-BINDING PROTEIN-RELATED"/>
    <property type="match status" value="1"/>
</dbReference>
<comment type="similarity">
    <text evidence="2">Belongs to the bacterial solute-binding protein SsuA/TauA family.</text>
</comment>
<evidence type="ECO:0000259" key="5">
    <source>
        <dbReference type="Pfam" id="PF09084"/>
    </source>
</evidence>
<dbReference type="Gene3D" id="3.40.190.10">
    <property type="entry name" value="Periplasmic binding protein-like II"/>
    <property type="match status" value="2"/>
</dbReference>
<accession>A0A853DEG9</accession>
<protein>
    <submittedName>
        <fullName evidence="6">NitT/TauT family transport system substrate-binding protein</fullName>
    </submittedName>
</protein>
<dbReference type="EMBL" id="JACCFW010000001">
    <property type="protein sequence ID" value="NYJ75862.1"/>
    <property type="molecule type" value="Genomic_DNA"/>
</dbReference>
<feature type="chain" id="PRO_5038993085" evidence="4">
    <location>
        <begin position="21"/>
        <end position="369"/>
    </location>
</feature>
<evidence type="ECO:0000256" key="4">
    <source>
        <dbReference type="SAM" id="SignalP"/>
    </source>
</evidence>
<keyword evidence="3 4" id="KW-0732">Signal</keyword>
<feature type="domain" description="SsuA/THI5-like" evidence="5">
    <location>
        <begin position="62"/>
        <end position="220"/>
    </location>
</feature>
<comment type="subcellular location">
    <subcellularLocation>
        <location evidence="1">Periplasm</location>
    </subcellularLocation>
</comment>
<dbReference type="GO" id="GO:0042597">
    <property type="term" value="C:periplasmic space"/>
    <property type="evidence" value="ECO:0007669"/>
    <property type="project" value="UniProtKB-SubCell"/>
</dbReference>
<proteinExistence type="inferred from homology"/>
<dbReference type="RefSeq" id="WP_179482839.1">
    <property type="nucleotide sequence ID" value="NZ_JACCFW010000001.1"/>
</dbReference>
<reference evidence="6 7" key="1">
    <citation type="submission" date="2020-07" db="EMBL/GenBank/DDBJ databases">
        <title>Sequencing the genomes of 1000 actinobacteria strains.</title>
        <authorList>
            <person name="Klenk H.-P."/>
        </authorList>
    </citation>
    <scope>NUCLEOTIDE SEQUENCE [LARGE SCALE GENOMIC DNA]</scope>
    <source>
        <strain evidence="6 7">DSM 29531</strain>
    </source>
</reference>
<keyword evidence="7" id="KW-1185">Reference proteome</keyword>
<dbReference type="InterPro" id="IPR015168">
    <property type="entry name" value="SsuA/THI5"/>
</dbReference>
<dbReference type="PANTHER" id="PTHR30024:SF47">
    <property type="entry name" value="TAURINE-BINDING PERIPLASMIC PROTEIN"/>
    <property type="match status" value="1"/>
</dbReference>
<comment type="caution">
    <text evidence="6">The sequence shown here is derived from an EMBL/GenBank/DDBJ whole genome shotgun (WGS) entry which is preliminary data.</text>
</comment>
<evidence type="ECO:0000313" key="6">
    <source>
        <dbReference type="EMBL" id="NYJ75862.1"/>
    </source>
</evidence>
<dbReference type="SUPFAM" id="SSF53850">
    <property type="entry name" value="Periplasmic binding protein-like II"/>
    <property type="match status" value="1"/>
</dbReference>
<organism evidence="6 7">
    <name type="scientific">Allobranchiibius huperziae</name>
    <dbReference type="NCBI Taxonomy" id="1874116"/>
    <lineage>
        <taxon>Bacteria</taxon>
        <taxon>Bacillati</taxon>
        <taxon>Actinomycetota</taxon>
        <taxon>Actinomycetes</taxon>
        <taxon>Micrococcales</taxon>
        <taxon>Dermacoccaceae</taxon>
        <taxon>Allobranchiibius</taxon>
    </lineage>
</organism>
<evidence type="ECO:0000256" key="2">
    <source>
        <dbReference type="ARBA" id="ARBA00010742"/>
    </source>
</evidence>
<feature type="signal peptide" evidence="4">
    <location>
        <begin position="1"/>
        <end position="20"/>
    </location>
</feature>
<evidence type="ECO:0000313" key="7">
    <source>
        <dbReference type="Proteomes" id="UP000571817"/>
    </source>
</evidence>
<sequence length="369" mass="37269">MYKSAIAIAAAGALALGVTACGSSSSGAGSASGSTSAGGSNGGSMPTVKLMVGGIDKQIYLPYQLAQSLGFYKKYGVKVELSTETNGGVGAEEAMASGQVDMAGAWYIHTIDFQAKGKDVIDVVQLSGAPGEREMCGNSSGVHSAADFKGKTLGVTDLGSGTDELTQFLAAQKGVKHSDYHTLAVGAGTTAIAAIQRKSAQCVMTTQPTVGALESKKLGYSALDLATTAGATQALGGAWPAAGVLAQSSWVKSHQAATQDVVDALVATMHWINTHSAADIANALPADFVSNATITKAQYIAGLTTDKGQFLPDGIMPAGGPKTVYAMEKQLGVDVAKVSLAGTFTNTYAMKANKLEGTKVTTTPAGATG</sequence>
<dbReference type="PROSITE" id="PS51257">
    <property type="entry name" value="PROKAR_LIPOPROTEIN"/>
    <property type="match status" value="1"/>
</dbReference>
<evidence type="ECO:0000256" key="3">
    <source>
        <dbReference type="ARBA" id="ARBA00022729"/>
    </source>
</evidence>
<evidence type="ECO:0000256" key="1">
    <source>
        <dbReference type="ARBA" id="ARBA00004418"/>
    </source>
</evidence>
<dbReference type="Proteomes" id="UP000571817">
    <property type="component" value="Unassembled WGS sequence"/>
</dbReference>
<gene>
    <name evidence="6" type="ORF">HNR15_002825</name>
</gene>
<dbReference type="AlphaFoldDB" id="A0A853DEG9"/>
<name>A0A853DEG9_9MICO</name>